<dbReference type="HOGENOM" id="CLU_061288_9_3_1"/>
<dbReference type="FunFam" id="1.10.238.10:FF:000527">
    <property type="entry name" value="Calmodulin-3"/>
    <property type="match status" value="1"/>
</dbReference>
<evidence type="ECO:0000256" key="2">
    <source>
        <dbReference type="ARBA" id="ARBA00022837"/>
    </source>
</evidence>
<feature type="domain" description="EF-hand" evidence="3">
    <location>
        <begin position="33"/>
        <end position="68"/>
    </location>
</feature>
<dbReference type="OrthoDB" id="429467at2759"/>
<keyword evidence="1" id="KW-0677">Repeat</keyword>
<evidence type="ECO:0000256" key="1">
    <source>
        <dbReference type="ARBA" id="ARBA00022737"/>
    </source>
</evidence>
<dbReference type="Gene3D" id="1.10.238.10">
    <property type="entry name" value="EF-hand"/>
    <property type="match status" value="2"/>
</dbReference>
<dbReference type="InterPro" id="IPR011992">
    <property type="entry name" value="EF-hand-dom_pair"/>
</dbReference>
<dbReference type="STRING" id="45351.A7SK46"/>
<keyword evidence="2" id="KW-0106">Calcium</keyword>
<dbReference type="SMART" id="SM00054">
    <property type="entry name" value="EFh"/>
    <property type="match status" value="3"/>
</dbReference>
<dbReference type="OMA" id="ATGHINK"/>
<protein>
    <recommendedName>
        <fullName evidence="3">EF-hand domain-containing protein</fullName>
    </recommendedName>
</protein>
<dbReference type="PROSITE" id="PS50222">
    <property type="entry name" value="EF_HAND_2"/>
    <property type="match status" value="2"/>
</dbReference>
<sequence length="173" mass="19588">MSSRKRIERKQLASQASRVNRVPSNFFTALDQSQIRLFKEAFNIIDQDRNGIITRDDLRGTLSSLGQKPTFEEIDDMMEGKPSFNFTSFLSMFGLRMANTDPEDIILRAFSCLDDGGDGKLSAKMLRELLTTMGQRMKYSDVTQLFDDVGADQDGNLDYVKLVRLLKNGANDQ</sequence>
<dbReference type="InterPro" id="IPR018247">
    <property type="entry name" value="EF_Hand_1_Ca_BS"/>
</dbReference>
<dbReference type="InParanoid" id="A7SK46"/>
<dbReference type="PROSITE" id="PS00018">
    <property type="entry name" value="EF_HAND_1"/>
    <property type="match status" value="1"/>
</dbReference>
<keyword evidence="5" id="KW-1185">Reference proteome</keyword>
<dbReference type="Proteomes" id="UP000001593">
    <property type="component" value="Unassembled WGS sequence"/>
</dbReference>
<evidence type="ECO:0000259" key="3">
    <source>
        <dbReference type="PROSITE" id="PS50222"/>
    </source>
</evidence>
<proteinExistence type="predicted"/>
<dbReference type="GO" id="GO:0005737">
    <property type="term" value="C:cytoplasm"/>
    <property type="evidence" value="ECO:0000318"/>
    <property type="project" value="GO_Central"/>
</dbReference>
<dbReference type="PANTHER" id="PTHR23049">
    <property type="entry name" value="MYOSIN REGULATORY LIGHT CHAIN 2"/>
    <property type="match status" value="1"/>
</dbReference>
<accession>A7SK46</accession>
<dbReference type="GO" id="GO:0032036">
    <property type="term" value="F:myosin heavy chain binding"/>
    <property type="evidence" value="ECO:0000318"/>
    <property type="project" value="GO_Central"/>
</dbReference>
<dbReference type="AlphaFoldDB" id="A7SK46"/>
<dbReference type="EMBL" id="DS469683">
    <property type="protein sequence ID" value="EDO35925.1"/>
    <property type="molecule type" value="Genomic_DNA"/>
</dbReference>
<gene>
    <name evidence="4" type="ORF">NEMVEDRAFT_v1g55123</name>
</gene>
<dbReference type="KEGG" id="nve:5507361"/>
<dbReference type="InterPro" id="IPR050403">
    <property type="entry name" value="Myosin_RLC"/>
</dbReference>
<feature type="non-terminal residue" evidence="4">
    <location>
        <position position="173"/>
    </location>
</feature>
<evidence type="ECO:0000313" key="5">
    <source>
        <dbReference type="Proteomes" id="UP000001593"/>
    </source>
</evidence>
<evidence type="ECO:0000313" key="4">
    <source>
        <dbReference type="EMBL" id="EDO35925.1"/>
    </source>
</evidence>
<organism evidence="4 5">
    <name type="scientific">Nematostella vectensis</name>
    <name type="common">Starlet sea anemone</name>
    <dbReference type="NCBI Taxonomy" id="45351"/>
    <lineage>
        <taxon>Eukaryota</taxon>
        <taxon>Metazoa</taxon>
        <taxon>Cnidaria</taxon>
        <taxon>Anthozoa</taxon>
        <taxon>Hexacorallia</taxon>
        <taxon>Actiniaria</taxon>
        <taxon>Edwardsiidae</taxon>
        <taxon>Nematostella</taxon>
    </lineage>
</organism>
<dbReference type="PhylomeDB" id="A7SK46"/>
<dbReference type="GO" id="GO:0016460">
    <property type="term" value="C:myosin II complex"/>
    <property type="evidence" value="ECO:0000318"/>
    <property type="project" value="GO_Central"/>
</dbReference>
<dbReference type="CDD" id="cd00051">
    <property type="entry name" value="EFh"/>
    <property type="match status" value="1"/>
</dbReference>
<dbReference type="Pfam" id="PF13405">
    <property type="entry name" value="EF-hand_6"/>
    <property type="match status" value="1"/>
</dbReference>
<dbReference type="GO" id="GO:0005509">
    <property type="term" value="F:calcium ion binding"/>
    <property type="evidence" value="ECO:0007669"/>
    <property type="project" value="InterPro"/>
</dbReference>
<dbReference type="InterPro" id="IPR002048">
    <property type="entry name" value="EF_hand_dom"/>
</dbReference>
<reference evidence="4 5" key="1">
    <citation type="journal article" date="2007" name="Science">
        <title>Sea anemone genome reveals ancestral eumetazoan gene repertoire and genomic organization.</title>
        <authorList>
            <person name="Putnam N.H."/>
            <person name="Srivastava M."/>
            <person name="Hellsten U."/>
            <person name="Dirks B."/>
            <person name="Chapman J."/>
            <person name="Salamov A."/>
            <person name="Terry A."/>
            <person name="Shapiro H."/>
            <person name="Lindquist E."/>
            <person name="Kapitonov V.V."/>
            <person name="Jurka J."/>
            <person name="Genikhovich G."/>
            <person name="Grigoriev I.V."/>
            <person name="Lucas S.M."/>
            <person name="Steele R.E."/>
            <person name="Finnerty J.R."/>
            <person name="Technau U."/>
            <person name="Martindale M.Q."/>
            <person name="Rokhsar D.S."/>
        </authorList>
    </citation>
    <scope>NUCLEOTIDE SEQUENCE [LARGE SCALE GENOMIC DNA]</scope>
    <source>
        <strain evidence="5">CH2 X CH6</strain>
    </source>
</reference>
<name>A7SK46_NEMVE</name>
<dbReference type="eggNOG" id="KOG0031">
    <property type="taxonomic scope" value="Eukaryota"/>
</dbReference>
<feature type="domain" description="EF-hand" evidence="3">
    <location>
        <begin position="101"/>
        <end position="136"/>
    </location>
</feature>
<dbReference type="SUPFAM" id="SSF47473">
    <property type="entry name" value="EF-hand"/>
    <property type="match status" value="1"/>
</dbReference>